<feature type="compositionally biased region" description="Basic and acidic residues" evidence="1">
    <location>
        <begin position="586"/>
        <end position="595"/>
    </location>
</feature>
<feature type="compositionally biased region" description="Polar residues" evidence="1">
    <location>
        <begin position="369"/>
        <end position="384"/>
    </location>
</feature>
<name>A0AAN6Y7V2_9PEZI</name>
<reference evidence="3" key="1">
    <citation type="journal article" date="2023" name="Mol. Phylogenet. Evol.">
        <title>Genome-scale phylogeny and comparative genomics of the fungal order Sordariales.</title>
        <authorList>
            <person name="Hensen N."/>
            <person name="Bonometti L."/>
            <person name="Westerberg I."/>
            <person name="Brannstrom I.O."/>
            <person name="Guillou S."/>
            <person name="Cros-Aarteil S."/>
            <person name="Calhoun S."/>
            <person name="Haridas S."/>
            <person name="Kuo A."/>
            <person name="Mondo S."/>
            <person name="Pangilinan J."/>
            <person name="Riley R."/>
            <person name="LaButti K."/>
            <person name="Andreopoulos B."/>
            <person name="Lipzen A."/>
            <person name="Chen C."/>
            <person name="Yan M."/>
            <person name="Daum C."/>
            <person name="Ng V."/>
            <person name="Clum A."/>
            <person name="Steindorff A."/>
            <person name="Ohm R.A."/>
            <person name="Martin F."/>
            <person name="Silar P."/>
            <person name="Natvig D.O."/>
            <person name="Lalanne C."/>
            <person name="Gautier V."/>
            <person name="Ament-Velasquez S.L."/>
            <person name="Kruys A."/>
            <person name="Hutchinson M.I."/>
            <person name="Powell A.J."/>
            <person name="Barry K."/>
            <person name="Miller A.N."/>
            <person name="Grigoriev I.V."/>
            <person name="Debuchy R."/>
            <person name="Gladieux P."/>
            <person name="Hiltunen Thoren M."/>
            <person name="Johannesson H."/>
        </authorList>
    </citation>
    <scope>NUCLEOTIDE SEQUENCE</scope>
    <source>
        <strain evidence="3">PSN293</strain>
    </source>
</reference>
<feature type="region of interest" description="Disordered" evidence="1">
    <location>
        <begin position="362"/>
        <end position="386"/>
    </location>
</feature>
<proteinExistence type="predicted"/>
<evidence type="ECO:0000313" key="3">
    <source>
        <dbReference type="EMBL" id="KAK4212945.1"/>
    </source>
</evidence>
<comment type="caution">
    <text evidence="3">The sequence shown here is derived from an EMBL/GenBank/DDBJ whole genome shotgun (WGS) entry which is preliminary data.</text>
</comment>
<dbReference type="Proteomes" id="UP001301769">
    <property type="component" value="Unassembled WGS sequence"/>
</dbReference>
<feature type="region of interest" description="Disordered" evidence="1">
    <location>
        <begin position="138"/>
        <end position="172"/>
    </location>
</feature>
<feature type="domain" description="DUF7582" evidence="2">
    <location>
        <begin position="208"/>
        <end position="352"/>
    </location>
</feature>
<feature type="compositionally biased region" description="Low complexity" evidence="1">
    <location>
        <begin position="138"/>
        <end position="154"/>
    </location>
</feature>
<dbReference type="InterPro" id="IPR056004">
    <property type="entry name" value="DUF7582"/>
</dbReference>
<dbReference type="AlphaFoldDB" id="A0AAN6Y7V2"/>
<evidence type="ECO:0000259" key="2">
    <source>
        <dbReference type="Pfam" id="PF24483"/>
    </source>
</evidence>
<sequence length="702" mass="76587">MAPSLSLRDRISSPLEAGTSIADGHYLPAHLTPALEYASKRLLRKGVSVTLLVVRRDYQLPTSPLTSPCSPAFPPPPASPAAISAASTPLKSSFGLKQFVRSYSSTGEAPIRERILFSPFDQFRNGCASPAVSEASVASGSTASTASTAESTFSRRLRWPTSPTNGSVPMTPATPFSMVSSSAMTTSTDTSSAVSGAILHNHPGQFGIKLVHVGSAGARDERILAQTMDKTAKKFRLGAEWLPQAVSPTALDLPADVVHRSLVQHETLFASENLTLLSLDHLYTFRTALQSYARTQASPRLEDAVDELRRLFLANGRKKLLKSALLAAYRWLDPVSDSALSDVCRMYSRAYGGLDLESGVENDVDSRPIQKNTASNTSTPSPQYSEKDARIACQQEAPIIRRNDTPVSERPWQICPEEKEFPYDARFDDFDDDDDDDLLDSLPEELAAELKELDEIEAWYRNVQINVDTSIELSIPPSPALYAPPPPTMDVVCVLPPPPPPPPIMHIESDAETDVHDTDDDEDIIHSESEFEERRSTPKLAPPVVVVPPPLPSAGRPLIPMMNLRLQTSFTPKPKAKRRSPTKNGDLQRREHQDQHEEEEEEDEDLTARPKSAIVSTSSTSFPFPVPLSSHLSSIDTIMNGGGHGVAVSSRVQSLRAEDRHVAPITPNGYDDISPITRGEWGFFMNGGELGSGLRKAAVEMC</sequence>
<dbReference type="EMBL" id="MU858118">
    <property type="protein sequence ID" value="KAK4212945.1"/>
    <property type="molecule type" value="Genomic_DNA"/>
</dbReference>
<organism evidence="3 4">
    <name type="scientific">Rhypophila decipiens</name>
    <dbReference type="NCBI Taxonomy" id="261697"/>
    <lineage>
        <taxon>Eukaryota</taxon>
        <taxon>Fungi</taxon>
        <taxon>Dikarya</taxon>
        <taxon>Ascomycota</taxon>
        <taxon>Pezizomycotina</taxon>
        <taxon>Sordariomycetes</taxon>
        <taxon>Sordariomycetidae</taxon>
        <taxon>Sordariales</taxon>
        <taxon>Naviculisporaceae</taxon>
        <taxon>Rhypophila</taxon>
    </lineage>
</organism>
<dbReference type="Pfam" id="PF24483">
    <property type="entry name" value="DUF7582"/>
    <property type="match status" value="1"/>
</dbReference>
<evidence type="ECO:0000313" key="4">
    <source>
        <dbReference type="Proteomes" id="UP001301769"/>
    </source>
</evidence>
<keyword evidence="4" id="KW-1185">Reference proteome</keyword>
<feature type="region of interest" description="Disordered" evidence="1">
    <location>
        <begin position="568"/>
        <end position="611"/>
    </location>
</feature>
<evidence type="ECO:0000256" key="1">
    <source>
        <dbReference type="SAM" id="MobiDB-lite"/>
    </source>
</evidence>
<protein>
    <recommendedName>
        <fullName evidence="2">DUF7582 domain-containing protein</fullName>
    </recommendedName>
</protein>
<accession>A0AAN6Y7V2</accession>
<gene>
    <name evidence="3" type="ORF">QBC37DRAFT_287095</name>
</gene>
<feature type="compositionally biased region" description="Acidic residues" evidence="1">
    <location>
        <begin position="596"/>
        <end position="605"/>
    </location>
</feature>
<reference evidence="3" key="2">
    <citation type="submission" date="2023-05" db="EMBL/GenBank/DDBJ databases">
        <authorList>
            <consortium name="Lawrence Berkeley National Laboratory"/>
            <person name="Steindorff A."/>
            <person name="Hensen N."/>
            <person name="Bonometti L."/>
            <person name="Westerberg I."/>
            <person name="Brannstrom I.O."/>
            <person name="Guillou S."/>
            <person name="Cros-Aarteil S."/>
            <person name="Calhoun S."/>
            <person name="Haridas S."/>
            <person name="Kuo A."/>
            <person name="Mondo S."/>
            <person name="Pangilinan J."/>
            <person name="Riley R."/>
            <person name="Labutti K."/>
            <person name="Andreopoulos B."/>
            <person name="Lipzen A."/>
            <person name="Chen C."/>
            <person name="Yanf M."/>
            <person name="Daum C."/>
            <person name="Ng V."/>
            <person name="Clum A."/>
            <person name="Ohm R."/>
            <person name="Martin F."/>
            <person name="Silar P."/>
            <person name="Natvig D."/>
            <person name="Lalanne C."/>
            <person name="Gautier V."/>
            <person name="Ament-Velasquez S.L."/>
            <person name="Kruys A."/>
            <person name="Hutchinson M.I."/>
            <person name="Powell A.J."/>
            <person name="Barry K."/>
            <person name="Miller A.N."/>
            <person name="Grigoriev I.V."/>
            <person name="Debuchy R."/>
            <person name="Gladieux P."/>
            <person name="Thoren M.H."/>
            <person name="Johannesson H."/>
        </authorList>
    </citation>
    <scope>NUCLEOTIDE SEQUENCE</scope>
    <source>
        <strain evidence="3">PSN293</strain>
    </source>
</reference>